<dbReference type="InterPro" id="IPR013102">
    <property type="entry name" value="PYNP_C"/>
</dbReference>
<comment type="catalytic activity">
    <reaction evidence="1">
        <text>2'-deoxyuridine + phosphate = 2-deoxy-alpha-D-ribose 1-phosphate + uracil</text>
        <dbReference type="Rhea" id="RHEA:22824"/>
        <dbReference type="ChEBI" id="CHEBI:16450"/>
        <dbReference type="ChEBI" id="CHEBI:17568"/>
        <dbReference type="ChEBI" id="CHEBI:43474"/>
        <dbReference type="ChEBI" id="CHEBI:57259"/>
        <dbReference type="EC" id="2.4.2.2"/>
    </reaction>
</comment>
<dbReference type="STRING" id="1852522.SAMN06295960_4705"/>
<dbReference type="GO" id="GO:0006213">
    <property type="term" value="P:pyrimidine nucleoside metabolic process"/>
    <property type="evidence" value="ECO:0007669"/>
    <property type="project" value="InterPro"/>
</dbReference>
<evidence type="ECO:0000256" key="6">
    <source>
        <dbReference type="ARBA" id="ARBA00011889"/>
    </source>
</evidence>
<dbReference type="OrthoDB" id="9763887at2"/>
<proteinExistence type="inferred from homology"/>
<comment type="catalytic activity">
    <reaction evidence="13">
        <text>thymidine + phosphate = 2-deoxy-alpha-D-ribose 1-phosphate + thymine</text>
        <dbReference type="Rhea" id="RHEA:16037"/>
        <dbReference type="ChEBI" id="CHEBI:17748"/>
        <dbReference type="ChEBI" id="CHEBI:17821"/>
        <dbReference type="ChEBI" id="CHEBI:43474"/>
        <dbReference type="ChEBI" id="CHEBI:57259"/>
        <dbReference type="EC" id="2.4.2.2"/>
    </reaction>
</comment>
<dbReference type="GO" id="GO:0005829">
    <property type="term" value="C:cytosol"/>
    <property type="evidence" value="ECO:0007669"/>
    <property type="project" value="TreeGrafter"/>
</dbReference>
<dbReference type="InterPro" id="IPR035902">
    <property type="entry name" value="Nuc_phospho_transferase"/>
</dbReference>
<evidence type="ECO:0000259" key="14">
    <source>
        <dbReference type="SMART" id="SM00941"/>
    </source>
</evidence>
<keyword evidence="16" id="KW-1185">Reference proteome</keyword>
<dbReference type="GO" id="GO:0006206">
    <property type="term" value="P:pyrimidine nucleobase metabolic process"/>
    <property type="evidence" value="ECO:0007669"/>
    <property type="project" value="InterPro"/>
</dbReference>
<comment type="function">
    <text evidence="3">Catalyzes phosphorolysis of the pyrimidine nucleosides uridine, thymidine and 2'-deoxyuridine with the formation of the corresponding pyrimidine base and ribose-1-phosphate.</text>
</comment>
<gene>
    <name evidence="15" type="ORF">SAMN06295960_4705</name>
</gene>
<name>A0A1X7LYR0_9BACL</name>
<dbReference type="PIRSF" id="PIRSF000478">
    <property type="entry name" value="TP_PyNP"/>
    <property type="match status" value="1"/>
</dbReference>
<comment type="similarity">
    <text evidence="4">Belongs to the thymidine/pyrimidine-nucleoside phosphorylase family.</text>
</comment>
<dbReference type="Gene3D" id="3.40.1030.10">
    <property type="entry name" value="Nucleoside phosphorylase/phosphoribosyltransferase catalytic domain"/>
    <property type="match status" value="1"/>
</dbReference>
<dbReference type="FunFam" id="3.40.1030.10:FF:000003">
    <property type="entry name" value="Pyrimidine-nucleoside phosphorylase"/>
    <property type="match status" value="1"/>
</dbReference>
<dbReference type="Pfam" id="PF00591">
    <property type="entry name" value="Glycos_transf_3"/>
    <property type="match status" value="1"/>
</dbReference>
<dbReference type="GO" id="GO:0046872">
    <property type="term" value="F:metal ion binding"/>
    <property type="evidence" value="ECO:0007669"/>
    <property type="project" value="UniProtKB-KW"/>
</dbReference>
<reference evidence="15 16" key="1">
    <citation type="submission" date="2017-04" db="EMBL/GenBank/DDBJ databases">
        <authorList>
            <person name="Afonso C.L."/>
            <person name="Miller P.J."/>
            <person name="Scott M.A."/>
            <person name="Spackman E."/>
            <person name="Goraichik I."/>
            <person name="Dimitrov K.M."/>
            <person name="Suarez D.L."/>
            <person name="Swayne D.E."/>
        </authorList>
    </citation>
    <scope>NUCLEOTIDE SEQUENCE [LARGE SCALE GENOMIC DNA]</scope>
    <source>
        <strain evidence="15 16">11</strain>
    </source>
</reference>
<feature type="domain" description="Pyrimidine nucleoside phosphorylase C-terminal" evidence="14">
    <location>
        <begin position="345"/>
        <end position="418"/>
    </location>
</feature>
<dbReference type="SMART" id="SM00941">
    <property type="entry name" value="PYNP_C"/>
    <property type="match status" value="1"/>
</dbReference>
<evidence type="ECO:0000256" key="11">
    <source>
        <dbReference type="ARBA" id="ARBA00022958"/>
    </source>
</evidence>
<keyword evidence="8" id="KW-0328">Glycosyltransferase</keyword>
<dbReference type="InterPro" id="IPR018090">
    <property type="entry name" value="Pyrmidine_PPas_bac/euk"/>
</dbReference>
<dbReference type="Proteomes" id="UP000193834">
    <property type="component" value="Unassembled WGS sequence"/>
</dbReference>
<evidence type="ECO:0000256" key="13">
    <source>
        <dbReference type="ARBA" id="ARBA00048525"/>
    </source>
</evidence>
<dbReference type="InterPro" id="IPR000312">
    <property type="entry name" value="Glycosyl_Trfase_fam3"/>
</dbReference>
<dbReference type="InterPro" id="IPR036566">
    <property type="entry name" value="PYNP-like_C_sf"/>
</dbReference>
<keyword evidence="11" id="KW-0630">Potassium</keyword>
<evidence type="ECO:0000256" key="3">
    <source>
        <dbReference type="ARBA" id="ARBA00003877"/>
    </source>
</evidence>
<dbReference type="NCBIfam" id="NF004490">
    <property type="entry name" value="PRK05820.1"/>
    <property type="match status" value="1"/>
</dbReference>
<dbReference type="PANTHER" id="PTHR10515:SF0">
    <property type="entry name" value="THYMIDINE PHOSPHORYLASE"/>
    <property type="match status" value="1"/>
</dbReference>
<keyword evidence="10" id="KW-0479">Metal-binding</keyword>
<dbReference type="InterPro" id="IPR036320">
    <property type="entry name" value="Glycosyl_Trfase_fam3_N_dom_sf"/>
</dbReference>
<dbReference type="RefSeq" id="WP_085498616.1">
    <property type="nucleotide sequence ID" value="NZ_FXAZ01000009.1"/>
</dbReference>
<dbReference type="SUPFAM" id="SSF52418">
    <property type="entry name" value="Nucleoside phosphorylase/phosphoribosyltransferase catalytic domain"/>
    <property type="match status" value="1"/>
</dbReference>
<dbReference type="Gene3D" id="3.90.1170.30">
    <property type="entry name" value="Pyrimidine nucleoside phosphorylase-like, C-terminal domain"/>
    <property type="match status" value="1"/>
</dbReference>
<organism evidence="15 16">
    <name type="scientific">Paenibacillus aquistagni</name>
    <dbReference type="NCBI Taxonomy" id="1852522"/>
    <lineage>
        <taxon>Bacteria</taxon>
        <taxon>Bacillati</taxon>
        <taxon>Bacillota</taxon>
        <taxon>Bacilli</taxon>
        <taxon>Bacillales</taxon>
        <taxon>Paenibacillaceae</taxon>
        <taxon>Paenibacillus</taxon>
    </lineage>
</organism>
<dbReference type="FunFam" id="3.90.1170.30:FF:000002">
    <property type="entry name" value="Pyrimidine-nucleoside phosphorylase"/>
    <property type="match status" value="1"/>
</dbReference>
<evidence type="ECO:0000256" key="1">
    <source>
        <dbReference type="ARBA" id="ARBA00001066"/>
    </source>
</evidence>
<dbReference type="Gene3D" id="1.20.970.10">
    <property type="entry name" value="Transferase, Pyrimidine Nucleoside Phosphorylase, Chain C"/>
    <property type="match status" value="1"/>
</dbReference>
<sequence length="433" mass="46227">MRMVDVIAKKRDGKELTTEEINFVIEGYTKGDIPDYQVSALAMAIFFQDMTDRERADLTMAMVNSGETIDLSAIEGIKVDKHSTGGVGDTTTLVLAPLVAALDIPVAKMSGRGLGHTGGTIDKLEAIEGFHVEITKDEFVNLVNKDKIAVIGQTGNLTPADKKLYALRDVTGTVNSIPLIASSIMSKKIAAGSDAIVLDVKTGAGAFMKTVEDAKALAHAMVRIGNNVGRKTMAVISDMSQPLGRAIGNSLEVKEAIDTLRGHGPKDLEELCLALGRQMVYLAGKADSLEDAEEQLKQVIHNGKALEKFKSFIQHQGGNPDVVDDPSKLPQASYLIEVPAKQDGVVTEIVADEIGTAAMLLGAGRATKESEIDLAVGLMLNKKIGDAVKAGESLVTIHANRENVEQVIEMIYANIRIGDHAEAPVLVHDLVTE</sequence>
<dbReference type="FunFam" id="1.20.970.10:FF:000002">
    <property type="entry name" value="Pyrimidine-nucleoside phosphorylase"/>
    <property type="match status" value="1"/>
</dbReference>
<evidence type="ECO:0000256" key="9">
    <source>
        <dbReference type="ARBA" id="ARBA00022679"/>
    </source>
</evidence>
<dbReference type="EMBL" id="FXAZ01000009">
    <property type="protein sequence ID" value="SMG58413.1"/>
    <property type="molecule type" value="Genomic_DNA"/>
</dbReference>
<dbReference type="GO" id="GO:0004645">
    <property type="term" value="F:1,4-alpha-oligoglucan phosphorylase activity"/>
    <property type="evidence" value="ECO:0007669"/>
    <property type="project" value="InterPro"/>
</dbReference>
<dbReference type="SUPFAM" id="SSF47648">
    <property type="entry name" value="Nucleoside phosphorylase/phosphoribosyltransferase N-terminal domain"/>
    <property type="match status" value="1"/>
</dbReference>
<evidence type="ECO:0000313" key="16">
    <source>
        <dbReference type="Proteomes" id="UP000193834"/>
    </source>
</evidence>
<accession>A0A1X7LYR0</accession>
<evidence type="ECO:0000256" key="4">
    <source>
        <dbReference type="ARBA" id="ARBA00006915"/>
    </source>
</evidence>
<dbReference type="GO" id="GO:0009032">
    <property type="term" value="F:thymidine phosphorylase activity"/>
    <property type="evidence" value="ECO:0007669"/>
    <property type="project" value="TreeGrafter"/>
</dbReference>
<comment type="catalytic activity">
    <reaction evidence="12">
        <text>uridine + phosphate = alpha-D-ribose 1-phosphate + uracil</text>
        <dbReference type="Rhea" id="RHEA:24388"/>
        <dbReference type="ChEBI" id="CHEBI:16704"/>
        <dbReference type="ChEBI" id="CHEBI:17568"/>
        <dbReference type="ChEBI" id="CHEBI:43474"/>
        <dbReference type="ChEBI" id="CHEBI:57720"/>
        <dbReference type="EC" id="2.4.2.2"/>
    </reaction>
</comment>
<dbReference type="AlphaFoldDB" id="A0A1X7LYR0"/>
<evidence type="ECO:0000256" key="8">
    <source>
        <dbReference type="ARBA" id="ARBA00022676"/>
    </source>
</evidence>
<keyword evidence="9" id="KW-0808">Transferase</keyword>
<evidence type="ECO:0000256" key="2">
    <source>
        <dbReference type="ARBA" id="ARBA00001958"/>
    </source>
</evidence>
<evidence type="ECO:0000313" key="15">
    <source>
        <dbReference type="EMBL" id="SMG58413.1"/>
    </source>
</evidence>
<dbReference type="NCBIfam" id="TIGR02644">
    <property type="entry name" value="Y_phosphoryl"/>
    <property type="match status" value="1"/>
</dbReference>
<dbReference type="PANTHER" id="PTHR10515">
    <property type="entry name" value="THYMIDINE PHOSPHORYLASE"/>
    <property type="match status" value="1"/>
</dbReference>
<dbReference type="Pfam" id="PF02885">
    <property type="entry name" value="Glycos_trans_3N"/>
    <property type="match status" value="1"/>
</dbReference>
<evidence type="ECO:0000256" key="10">
    <source>
        <dbReference type="ARBA" id="ARBA00022723"/>
    </source>
</evidence>
<protein>
    <recommendedName>
        <fullName evidence="7">Pyrimidine-nucleoside phosphorylase</fullName>
        <ecNumber evidence="6">2.4.2.2</ecNumber>
    </recommendedName>
</protein>
<dbReference type="PROSITE" id="PS00647">
    <property type="entry name" value="THYMID_PHOSPHORYLASE"/>
    <property type="match status" value="1"/>
</dbReference>
<dbReference type="SUPFAM" id="SSF54680">
    <property type="entry name" value="Pyrimidine nucleoside phosphorylase C-terminal domain"/>
    <property type="match status" value="1"/>
</dbReference>
<comment type="subunit">
    <text evidence="5">Homodimer.</text>
</comment>
<dbReference type="EC" id="2.4.2.2" evidence="6"/>
<evidence type="ECO:0000256" key="12">
    <source>
        <dbReference type="ARBA" id="ARBA00048453"/>
    </source>
</evidence>
<dbReference type="NCBIfam" id="NF004747">
    <property type="entry name" value="PRK06078.1"/>
    <property type="match status" value="1"/>
</dbReference>
<evidence type="ECO:0000256" key="7">
    <source>
        <dbReference type="ARBA" id="ARBA00014680"/>
    </source>
</evidence>
<dbReference type="Pfam" id="PF07831">
    <property type="entry name" value="PYNP_C"/>
    <property type="match status" value="1"/>
</dbReference>
<dbReference type="InterPro" id="IPR017872">
    <property type="entry name" value="Pyrmidine_PPase_CS"/>
</dbReference>
<dbReference type="InterPro" id="IPR017459">
    <property type="entry name" value="Glycosyl_Trfase_fam3_N_dom"/>
</dbReference>
<evidence type="ECO:0000256" key="5">
    <source>
        <dbReference type="ARBA" id="ARBA00011738"/>
    </source>
</evidence>
<comment type="cofactor">
    <cofactor evidence="2">
        <name>K(+)</name>
        <dbReference type="ChEBI" id="CHEBI:29103"/>
    </cofactor>
</comment>
<dbReference type="InterPro" id="IPR000053">
    <property type="entry name" value="Thymidine/pyrmidine_PPase"/>
</dbReference>